<feature type="transmembrane region" description="Helical" evidence="7">
    <location>
        <begin position="12"/>
        <end position="41"/>
    </location>
</feature>
<dbReference type="PIRSF" id="PIRSF019239">
    <property type="entry name" value="MrpE"/>
    <property type="match status" value="1"/>
</dbReference>
<evidence type="ECO:0000256" key="1">
    <source>
        <dbReference type="ARBA" id="ARBA00004651"/>
    </source>
</evidence>
<comment type="subcellular location">
    <subcellularLocation>
        <location evidence="1">Cell membrane</location>
        <topology evidence="1">Multi-pass membrane protein</topology>
    </subcellularLocation>
</comment>
<protein>
    <submittedName>
        <fullName evidence="8">Putative membrane bound protein complex subunit mbxA</fullName>
    </submittedName>
</protein>
<dbReference type="PANTHER" id="PTHR34584:SF1">
    <property type="entry name" value="NA(+)_H(+) ANTIPORTER SUBUNIT E1"/>
    <property type="match status" value="1"/>
</dbReference>
<evidence type="ECO:0000256" key="4">
    <source>
        <dbReference type="ARBA" id="ARBA00022692"/>
    </source>
</evidence>
<dbReference type="PANTHER" id="PTHR34584">
    <property type="entry name" value="NA(+)/H(+) ANTIPORTER SUBUNIT E1"/>
    <property type="match status" value="1"/>
</dbReference>
<organism evidence="8 9">
    <name type="scientific">Magnetofaba australis IT-1</name>
    <dbReference type="NCBI Taxonomy" id="1434232"/>
    <lineage>
        <taxon>Bacteria</taxon>
        <taxon>Pseudomonadati</taxon>
        <taxon>Pseudomonadota</taxon>
        <taxon>Magnetococcia</taxon>
        <taxon>Magnetococcales</taxon>
        <taxon>Magnetococcaceae</taxon>
        <taxon>Magnetofaba</taxon>
    </lineage>
</organism>
<dbReference type="GO" id="GO:0005886">
    <property type="term" value="C:plasma membrane"/>
    <property type="evidence" value="ECO:0007669"/>
    <property type="project" value="UniProtKB-SubCell"/>
</dbReference>
<dbReference type="Proteomes" id="UP000194003">
    <property type="component" value="Unassembled WGS sequence"/>
</dbReference>
<keyword evidence="6 7" id="KW-0472">Membrane</keyword>
<dbReference type="GO" id="GO:0008324">
    <property type="term" value="F:monoatomic cation transmembrane transporter activity"/>
    <property type="evidence" value="ECO:0007669"/>
    <property type="project" value="InterPro"/>
</dbReference>
<evidence type="ECO:0000256" key="2">
    <source>
        <dbReference type="ARBA" id="ARBA00006228"/>
    </source>
</evidence>
<evidence type="ECO:0000256" key="3">
    <source>
        <dbReference type="ARBA" id="ARBA00022475"/>
    </source>
</evidence>
<feature type="transmembrane region" description="Helical" evidence="7">
    <location>
        <begin position="61"/>
        <end position="81"/>
    </location>
</feature>
<evidence type="ECO:0000256" key="7">
    <source>
        <dbReference type="SAM" id="Phobius"/>
    </source>
</evidence>
<dbReference type="Pfam" id="PF01899">
    <property type="entry name" value="MNHE"/>
    <property type="match status" value="1"/>
</dbReference>
<dbReference type="AlphaFoldDB" id="A0A1Y2K463"/>
<evidence type="ECO:0000313" key="9">
    <source>
        <dbReference type="Proteomes" id="UP000194003"/>
    </source>
</evidence>
<comment type="caution">
    <text evidence="8">The sequence shown here is derived from an EMBL/GenBank/DDBJ whole genome shotgun (WGS) entry which is preliminary data.</text>
</comment>
<evidence type="ECO:0000313" key="8">
    <source>
        <dbReference type="EMBL" id="OSM04066.1"/>
    </source>
</evidence>
<dbReference type="InterPro" id="IPR002758">
    <property type="entry name" value="Cation_antiport_E"/>
</dbReference>
<proteinExistence type="inferred from homology"/>
<dbReference type="EMBL" id="LVJN01000019">
    <property type="protein sequence ID" value="OSM04066.1"/>
    <property type="molecule type" value="Genomic_DNA"/>
</dbReference>
<accession>A0A1Y2K463</accession>
<keyword evidence="4 7" id="KW-0812">Transmembrane</keyword>
<keyword evidence="3" id="KW-1003">Cell membrane</keyword>
<dbReference type="STRING" id="1434232.MAIT1_03676"/>
<evidence type="ECO:0000256" key="5">
    <source>
        <dbReference type="ARBA" id="ARBA00022989"/>
    </source>
</evidence>
<keyword evidence="9" id="KW-1185">Reference proteome</keyword>
<keyword evidence="5 7" id="KW-1133">Transmembrane helix</keyword>
<evidence type="ECO:0000256" key="6">
    <source>
        <dbReference type="ARBA" id="ARBA00023136"/>
    </source>
</evidence>
<sequence>MGEGVMDANRAVFASAITLFLFWLLLSGSLAWDVLLIGALASALIARLMPASLSPLTEFRATPGGVIAAVTFLFVFLWELVKANLRLARIVLTPSLPIAPGFVKVRTKLTSRMGRLLLANAITLTPGTLTVELDGEWLFIHWVTAQADDVEAATAAIVTGFEKHLEAMYG</sequence>
<comment type="similarity">
    <text evidence="2">Belongs to the CPA3 antiporters (TC 2.A.63) subunit E family.</text>
</comment>
<gene>
    <name evidence="8" type="ORF">MAIT1_03676</name>
</gene>
<reference evidence="8 9" key="1">
    <citation type="journal article" date="2016" name="BMC Genomics">
        <title>Combined genomic and structural analyses of a cultured magnetotactic bacterium reveals its niche adaptation to a dynamic environment.</title>
        <authorList>
            <person name="Araujo A.C."/>
            <person name="Morillo V."/>
            <person name="Cypriano J."/>
            <person name="Teixeira L.C."/>
            <person name="Leao P."/>
            <person name="Lyra S."/>
            <person name="Almeida L.G."/>
            <person name="Bazylinski D.A."/>
            <person name="Vasconcellos A.T."/>
            <person name="Abreu F."/>
            <person name="Lins U."/>
        </authorList>
    </citation>
    <scope>NUCLEOTIDE SEQUENCE [LARGE SCALE GENOMIC DNA]</scope>
    <source>
        <strain evidence="8 9">IT-1</strain>
    </source>
</reference>
<name>A0A1Y2K463_9PROT</name>